<proteinExistence type="predicted"/>
<dbReference type="SUPFAM" id="SSF68906">
    <property type="entry name" value="SAP domain"/>
    <property type="match status" value="1"/>
</dbReference>
<accession>A0A481YRI4</accession>
<evidence type="ECO:0000313" key="3">
    <source>
        <dbReference type="EMBL" id="QBK85802.1"/>
    </source>
</evidence>
<reference evidence="3" key="1">
    <citation type="journal article" date="2019" name="MBio">
        <title>Virus Genomes from Deep Sea Sediments Expand the Ocean Megavirome and Support Independent Origins of Viral Gigantism.</title>
        <authorList>
            <person name="Backstrom D."/>
            <person name="Yutin N."/>
            <person name="Jorgensen S.L."/>
            <person name="Dharamshi J."/>
            <person name="Homa F."/>
            <person name="Zaremba-Niedwiedzka K."/>
            <person name="Spang A."/>
            <person name="Wolf Y.I."/>
            <person name="Koonin E.V."/>
            <person name="Ettema T.J."/>
        </authorList>
    </citation>
    <scope>NUCLEOTIDE SEQUENCE</scope>
</reference>
<feature type="domain" description="Ubiquitin-like" evidence="1">
    <location>
        <begin position="100"/>
        <end position="181"/>
    </location>
</feature>
<feature type="domain" description="SAP" evidence="2">
    <location>
        <begin position="56"/>
        <end position="90"/>
    </location>
</feature>
<dbReference type="Pfam" id="PF00240">
    <property type="entry name" value="ubiquitin"/>
    <property type="match status" value="1"/>
</dbReference>
<evidence type="ECO:0000259" key="2">
    <source>
        <dbReference type="PROSITE" id="PS50800"/>
    </source>
</evidence>
<dbReference type="PROSITE" id="PS50800">
    <property type="entry name" value="SAP"/>
    <property type="match status" value="1"/>
</dbReference>
<evidence type="ECO:0000259" key="1">
    <source>
        <dbReference type="PROSITE" id="PS50053"/>
    </source>
</evidence>
<dbReference type="InterPro" id="IPR003034">
    <property type="entry name" value="SAP_dom"/>
</dbReference>
<dbReference type="SMART" id="SM00513">
    <property type="entry name" value="SAP"/>
    <property type="match status" value="1"/>
</dbReference>
<sequence>MTKITFTPDQLIAFLDQFVCAAVRKQAKNELLAFRTSEKSGNLQKPDSITMDIVRYDECKVSKLKEMTKEKGLKTTGKKAELVERLKDDDRRRDKEAGYIELHCKTLMGRYYDIKIKRSDTVSLLKEKISEKSGIPVRKLKLYGYTTLGQQKQTPLDDDLSVGENDLYPGSSVYIHMRLVG</sequence>
<dbReference type="InterPro" id="IPR029071">
    <property type="entry name" value="Ubiquitin-like_domsf"/>
</dbReference>
<organism evidence="3">
    <name type="scientific">Marseillevirus LCMAC101</name>
    <dbReference type="NCBI Taxonomy" id="2506602"/>
    <lineage>
        <taxon>Viruses</taxon>
        <taxon>Varidnaviria</taxon>
        <taxon>Bamfordvirae</taxon>
        <taxon>Nucleocytoviricota</taxon>
        <taxon>Megaviricetes</taxon>
        <taxon>Pimascovirales</taxon>
        <taxon>Pimascovirales incertae sedis</taxon>
        <taxon>Marseilleviridae</taxon>
    </lineage>
</organism>
<protein>
    <submittedName>
        <fullName evidence="3">Ubiquitin</fullName>
    </submittedName>
</protein>
<dbReference type="Pfam" id="PF02037">
    <property type="entry name" value="SAP"/>
    <property type="match status" value="1"/>
</dbReference>
<dbReference type="CDD" id="cd17039">
    <property type="entry name" value="Ubl_ubiquitin_like"/>
    <property type="match status" value="1"/>
</dbReference>
<dbReference type="InterPro" id="IPR036361">
    <property type="entry name" value="SAP_dom_sf"/>
</dbReference>
<dbReference type="Gene3D" id="3.10.20.90">
    <property type="entry name" value="Phosphatidylinositol 3-kinase Catalytic Subunit, Chain A, domain 1"/>
    <property type="match status" value="1"/>
</dbReference>
<dbReference type="PROSITE" id="PS50053">
    <property type="entry name" value="UBIQUITIN_2"/>
    <property type="match status" value="1"/>
</dbReference>
<name>A0A481YRI4_9VIRU</name>
<gene>
    <name evidence="3" type="ORF">LCMAC101_03970</name>
</gene>
<dbReference type="InterPro" id="IPR000626">
    <property type="entry name" value="Ubiquitin-like_dom"/>
</dbReference>
<dbReference type="EMBL" id="MK500327">
    <property type="protein sequence ID" value="QBK85802.1"/>
    <property type="molecule type" value="Genomic_DNA"/>
</dbReference>
<dbReference type="SUPFAM" id="SSF54236">
    <property type="entry name" value="Ubiquitin-like"/>
    <property type="match status" value="1"/>
</dbReference>
<dbReference type="Gene3D" id="1.10.720.30">
    <property type="entry name" value="SAP domain"/>
    <property type="match status" value="1"/>
</dbReference>
<dbReference type="SMART" id="SM00213">
    <property type="entry name" value="UBQ"/>
    <property type="match status" value="1"/>
</dbReference>